<comment type="caution">
    <text evidence="1">The sequence shown here is derived from an EMBL/GenBank/DDBJ whole genome shotgun (WGS) entry which is preliminary data.</text>
</comment>
<dbReference type="EMBL" id="STGY01000055">
    <property type="protein sequence ID" value="THV40814.1"/>
    <property type="molecule type" value="Genomic_DNA"/>
</dbReference>
<dbReference type="AlphaFoldDB" id="A0A4S8QJA0"/>
<evidence type="ECO:0000313" key="1">
    <source>
        <dbReference type="EMBL" id="THV40814.1"/>
    </source>
</evidence>
<reference evidence="1 2" key="2">
    <citation type="submission" date="2019-05" db="EMBL/GenBank/DDBJ databases">
        <title>Glycomyces buryatensis sp. nov.</title>
        <authorList>
            <person name="Nikitina E."/>
        </authorList>
    </citation>
    <scope>NUCLEOTIDE SEQUENCE [LARGE SCALE GENOMIC DNA]</scope>
    <source>
        <strain evidence="1 2">18</strain>
    </source>
</reference>
<proteinExistence type="predicted"/>
<accession>A0A4S8QJA0</accession>
<reference evidence="2" key="1">
    <citation type="submission" date="2019-04" db="EMBL/GenBank/DDBJ databases">
        <title>Nocardioides xinjiangensis sp. nov.</title>
        <authorList>
            <person name="Liu S."/>
        </authorList>
    </citation>
    <scope>NUCLEOTIDE SEQUENCE [LARGE SCALE GENOMIC DNA]</scope>
    <source>
        <strain evidence="2">18</strain>
    </source>
</reference>
<evidence type="ECO:0000313" key="2">
    <source>
        <dbReference type="Proteomes" id="UP000308760"/>
    </source>
</evidence>
<keyword evidence="2" id="KW-1185">Reference proteome</keyword>
<organism evidence="1 2">
    <name type="scientific">Glycomyces buryatensis</name>
    <dbReference type="NCBI Taxonomy" id="2570927"/>
    <lineage>
        <taxon>Bacteria</taxon>
        <taxon>Bacillati</taxon>
        <taxon>Actinomycetota</taxon>
        <taxon>Actinomycetes</taxon>
        <taxon>Glycomycetales</taxon>
        <taxon>Glycomycetaceae</taxon>
        <taxon>Glycomyces</taxon>
    </lineage>
</organism>
<sequence length="68" mass="7595">MAKTSVDINTEQMERAQTILGTATIKDTIDAALRRVIAEEARERFIDLASTGCFAELADPEVRRKIRS</sequence>
<dbReference type="RefSeq" id="WP_136535213.1">
    <property type="nucleotide sequence ID" value="NZ_STGY01000055.1"/>
</dbReference>
<dbReference type="OrthoDB" id="4564594at2"/>
<evidence type="ECO:0008006" key="3">
    <source>
        <dbReference type="Google" id="ProtNLM"/>
    </source>
</evidence>
<gene>
    <name evidence="1" type="ORF">FAB82_14295</name>
</gene>
<protein>
    <recommendedName>
        <fullName evidence="3">Type II toxin-antitoxin system VapB family antitoxin</fullName>
    </recommendedName>
</protein>
<dbReference type="Proteomes" id="UP000308760">
    <property type="component" value="Unassembled WGS sequence"/>
</dbReference>
<name>A0A4S8QJA0_9ACTN</name>